<organism evidence="1 2">
    <name type="scientific">Hymenobacter caeli</name>
    <dbReference type="NCBI Taxonomy" id="2735894"/>
    <lineage>
        <taxon>Bacteria</taxon>
        <taxon>Pseudomonadati</taxon>
        <taxon>Bacteroidota</taxon>
        <taxon>Cytophagia</taxon>
        <taxon>Cytophagales</taxon>
        <taxon>Hymenobacteraceae</taxon>
        <taxon>Hymenobacter</taxon>
    </lineage>
</organism>
<evidence type="ECO:0000313" key="2">
    <source>
        <dbReference type="Proteomes" id="UP000779507"/>
    </source>
</evidence>
<evidence type="ECO:0000313" key="1">
    <source>
        <dbReference type="EMBL" id="NRT20278.1"/>
    </source>
</evidence>
<sequence>MNSTDIFEKIIISRGCGTVHLAIQEKPENTKWETLVFANLVKNNISIKDFIASLIRLNRDEARVILAELLNKDMAYEAELMPFDKANKFANEFCSLFSEQAFFLSNSSWKTNRNYDISDNSKLNFESWTPLTEATFDSGIIVCDIDKVGIAWFEDED</sequence>
<protein>
    <submittedName>
        <fullName evidence="1">Uncharacterized protein</fullName>
    </submittedName>
</protein>
<dbReference type="Proteomes" id="UP000779507">
    <property type="component" value="Unassembled WGS sequence"/>
</dbReference>
<dbReference type="RefSeq" id="WP_173811050.1">
    <property type="nucleotide sequence ID" value="NZ_JABSNP010000015.1"/>
</dbReference>
<proteinExistence type="predicted"/>
<name>A0ABX2FSW3_9BACT</name>
<accession>A0ABX2FSW3</accession>
<dbReference type="EMBL" id="JABSNP010000015">
    <property type="protein sequence ID" value="NRT20278.1"/>
    <property type="molecule type" value="Genomic_DNA"/>
</dbReference>
<reference evidence="1 2" key="1">
    <citation type="submission" date="2020-05" db="EMBL/GenBank/DDBJ databases">
        <title>Genomic Encyclopedia of Type Strains, Phase IV (KMG-V): Genome sequencing to study the core and pangenomes of soil and plant-associated prokaryotes.</title>
        <authorList>
            <person name="Whitman W."/>
        </authorList>
    </citation>
    <scope>NUCLEOTIDE SEQUENCE [LARGE SCALE GENOMIC DNA]</scope>
    <source>
        <strain evidence="1 2">9A</strain>
    </source>
</reference>
<comment type="caution">
    <text evidence="1">The sequence shown here is derived from an EMBL/GenBank/DDBJ whole genome shotgun (WGS) entry which is preliminary data.</text>
</comment>
<gene>
    <name evidence="1" type="ORF">HNP98_003118</name>
</gene>
<keyword evidence="2" id="KW-1185">Reference proteome</keyword>